<dbReference type="GO" id="GO:0061630">
    <property type="term" value="F:ubiquitin protein ligase activity"/>
    <property type="evidence" value="ECO:0007669"/>
    <property type="project" value="UniProtKB-EC"/>
</dbReference>
<dbReference type="OMA" id="SWTVWNC"/>
<keyword evidence="16 20" id="KW-0472">Membrane</keyword>
<dbReference type="Pfam" id="PF14634">
    <property type="entry name" value="zf-RING_5"/>
    <property type="match status" value="1"/>
</dbReference>
<dbReference type="Gene3D" id="3.30.40.10">
    <property type="entry name" value="Zinc/RING finger domain, C3HC4 (zinc finger)"/>
    <property type="match status" value="1"/>
</dbReference>
<comment type="pathway">
    <text evidence="4">Protein modification; protein ubiquitination.</text>
</comment>
<dbReference type="EMBL" id="BFAA01018503">
    <property type="protein sequence ID" value="GCB78984.1"/>
    <property type="molecule type" value="Genomic_DNA"/>
</dbReference>
<proteinExistence type="predicted"/>
<dbReference type="EC" id="2.3.2.27" evidence="6"/>
<dbReference type="PROSITE" id="PS50089">
    <property type="entry name" value="ZF_RING_2"/>
    <property type="match status" value="1"/>
</dbReference>
<dbReference type="InterPro" id="IPR042285">
    <property type="entry name" value="RNF182"/>
</dbReference>
<dbReference type="InterPro" id="IPR047986">
    <property type="entry name" value="RNF182_RING-HC"/>
</dbReference>
<accession>A0A401Q0U8</accession>
<keyword evidence="11" id="KW-0479">Metal-binding</keyword>
<evidence type="ECO:0000256" key="1">
    <source>
        <dbReference type="ARBA" id="ARBA00000900"/>
    </source>
</evidence>
<dbReference type="GO" id="GO:0005737">
    <property type="term" value="C:cytoplasm"/>
    <property type="evidence" value="ECO:0007669"/>
    <property type="project" value="UniProtKB-SubCell"/>
</dbReference>
<evidence type="ECO:0000256" key="10">
    <source>
        <dbReference type="ARBA" id="ARBA00022692"/>
    </source>
</evidence>
<keyword evidence="9" id="KW-0808">Transferase</keyword>
<dbReference type="InterPro" id="IPR013083">
    <property type="entry name" value="Znf_RING/FYVE/PHD"/>
</dbReference>
<evidence type="ECO:0000256" key="9">
    <source>
        <dbReference type="ARBA" id="ARBA00022679"/>
    </source>
</evidence>
<keyword evidence="23" id="KW-1185">Reference proteome</keyword>
<evidence type="ECO:0000256" key="2">
    <source>
        <dbReference type="ARBA" id="ARBA00004141"/>
    </source>
</evidence>
<keyword evidence="10 20" id="KW-0812">Transmembrane</keyword>
<dbReference type="OrthoDB" id="8936585at2759"/>
<dbReference type="SUPFAM" id="SSF57850">
    <property type="entry name" value="RING/U-box"/>
    <property type="match status" value="1"/>
</dbReference>
<keyword evidence="14" id="KW-0862">Zinc</keyword>
<evidence type="ECO:0000256" key="8">
    <source>
        <dbReference type="ARBA" id="ARBA00022490"/>
    </source>
</evidence>
<comment type="subunit">
    <text evidence="5">Interacts with ATP6V0C.</text>
</comment>
<dbReference type="GO" id="GO:0016567">
    <property type="term" value="P:protein ubiquitination"/>
    <property type="evidence" value="ECO:0007669"/>
    <property type="project" value="UniProtKB-UniPathway"/>
</dbReference>
<dbReference type="InterPro" id="IPR017907">
    <property type="entry name" value="Znf_RING_CS"/>
</dbReference>
<dbReference type="STRING" id="75743.A0A401Q0U8"/>
<comment type="caution">
    <text evidence="22">The sequence shown here is derived from an EMBL/GenBank/DDBJ whole genome shotgun (WGS) entry which is preliminary data.</text>
</comment>
<dbReference type="UniPathway" id="UPA00143"/>
<evidence type="ECO:0000256" key="6">
    <source>
        <dbReference type="ARBA" id="ARBA00012483"/>
    </source>
</evidence>
<keyword evidence="13" id="KW-0833">Ubl conjugation pathway</keyword>
<evidence type="ECO:0000256" key="3">
    <source>
        <dbReference type="ARBA" id="ARBA00004496"/>
    </source>
</evidence>
<dbReference type="SMART" id="SM00184">
    <property type="entry name" value="RING"/>
    <property type="match status" value="1"/>
</dbReference>
<dbReference type="AlphaFoldDB" id="A0A401Q0U8"/>
<dbReference type="CDD" id="cd16555">
    <property type="entry name" value="RING-HC_RNF182"/>
    <property type="match status" value="1"/>
</dbReference>
<evidence type="ECO:0000256" key="17">
    <source>
        <dbReference type="ARBA" id="ARBA00030086"/>
    </source>
</evidence>
<keyword evidence="15 20" id="KW-1133">Transmembrane helix</keyword>
<dbReference type="GO" id="GO:0008270">
    <property type="term" value="F:zinc ion binding"/>
    <property type="evidence" value="ECO:0007669"/>
    <property type="project" value="UniProtKB-KW"/>
</dbReference>
<dbReference type="PANTHER" id="PTHR46675:SF2">
    <property type="entry name" value="E3 UBIQUITIN-PROTEIN LIGASE RNF182"/>
    <property type="match status" value="1"/>
</dbReference>
<feature type="transmembrane region" description="Helical" evidence="20">
    <location>
        <begin position="185"/>
        <end position="206"/>
    </location>
</feature>
<evidence type="ECO:0000256" key="13">
    <source>
        <dbReference type="ARBA" id="ARBA00022786"/>
    </source>
</evidence>
<dbReference type="PROSITE" id="PS00518">
    <property type="entry name" value="ZF_RING_1"/>
    <property type="match status" value="1"/>
</dbReference>
<gene>
    <name evidence="22" type="ORF">scyTo_0021255</name>
</gene>
<evidence type="ECO:0000256" key="12">
    <source>
        <dbReference type="ARBA" id="ARBA00022771"/>
    </source>
</evidence>
<dbReference type="InterPro" id="IPR001841">
    <property type="entry name" value="Znf_RING"/>
</dbReference>
<dbReference type="GO" id="GO:0016020">
    <property type="term" value="C:membrane"/>
    <property type="evidence" value="ECO:0007669"/>
    <property type="project" value="UniProtKB-SubCell"/>
</dbReference>
<evidence type="ECO:0000256" key="14">
    <source>
        <dbReference type="ARBA" id="ARBA00022833"/>
    </source>
</evidence>
<organism evidence="22 23">
    <name type="scientific">Scyliorhinus torazame</name>
    <name type="common">Cloudy catshark</name>
    <name type="synonym">Catulus torazame</name>
    <dbReference type="NCBI Taxonomy" id="75743"/>
    <lineage>
        <taxon>Eukaryota</taxon>
        <taxon>Metazoa</taxon>
        <taxon>Chordata</taxon>
        <taxon>Craniata</taxon>
        <taxon>Vertebrata</taxon>
        <taxon>Chondrichthyes</taxon>
        <taxon>Elasmobranchii</taxon>
        <taxon>Galeomorphii</taxon>
        <taxon>Galeoidea</taxon>
        <taxon>Carcharhiniformes</taxon>
        <taxon>Scyliorhinidae</taxon>
        <taxon>Scyliorhinus</taxon>
    </lineage>
</organism>
<reference evidence="22 23" key="1">
    <citation type="journal article" date="2018" name="Nat. Ecol. Evol.">
        <title>Shark genomes provide insights into elasmobranch evolution and the origin of vertebrates.</title>
        <authorList>
            <person name="Hara Y"/>
            <person name="Yamaguchi K"/>
            <person name="Onimaru K"/>
            <person name="Kadota M"/>
            <person name="Koyanagi M"/>
            <person name="Keeley SD"/>
            <person name="Tatsumi K"/>
            <person name="Tanaka K"/>
            <person name="Motone F"/>
            <person name="Kageyama Y"/>
            <person name="Nozu R"/>
            <person name="Adachi N"/>
            <person name="Nishimura O"/>
            <person name="Nakagawa R"/>
            <person name="Tanegashima C"/>
            <person name="Kiyatake I"/>
            <person name="Matsumoto R"/>
            <person name="Murakumo K"/>
            <person name="Nishida K"/>
            <person name="Terakita A"/>
            <person name="Kuratani S"/>
            <person name="Sato K"/>
            <person name="Hyodo S Kuraku.S."/>
        </authorList>
    </citation>
    <scope>NUCLEOTIDE SEQUENCE [LARGE SCALE GENOMIC DNA]</scope>
</reference>
<protein>
    <recommendedName>
        <fullName evidence="7">E3 ubiquitin-protein ligase RNF182</fullName>
        <ecNumber evidence="6">2.3.2.27</ecNumber>
    </recommendedName>
    <alternativeName>
        <fullName evidence="18">RING finger protein 182</fullName>
    </alternativeName>
    <alternativeName>
        <fullName evidence="17">RING-type E3 ubiquitin transferase RNF182</fullName>
    </alternativeName>
</protein>
<comment type="catalytic activity">
    <reaction evidence="1">
        <text>S-ubiquitinyl-[E2 ubiquitin-conjugating enzyme]-L-cysteine + [acceptor protein]-L-lysine = [E2 ubiquitin-conjugating enzyme]-L-cysteine + N(6)-ubiquitinyl-[acceptor protein]-L-lysine.</text>
        <dbReference type="EC" id="2.3.2.27"/>
    </reaction>
</comment>
<comment type="subcellular location">
    <subcellularLocation>
        <location evidence="3">Cytoplasm</location>
    </subcellularLocation>
    <subcellularLocation>
        <location evidence="2">Membrane</location>
        <topology evidence="2">Multi-pass membrane protein</topology>
    </subcellularLocation>
</comment>
<name>A0A401Q0U8_SCYTO</name>
<evidence type="ECO:0000313" key="22">
    <source>
        <dbReference type="EMBL" id="GCB78984.1"/>
    </source>
</evidence>
<dbReference type="Proteomes" id="UP000288216">
    <property type="component" value="Unassembled WGS sequence"/>
</dbReference>
<feature type="domain" description="RING-type" evidence="21">
    <location>
        <begin position="22"/>
        <end position="70"/>
    </location>
</feature>
<evidence type="ECO:0000259" key="21">
    <source>
        <dbReference type="PROSITE" id="PS50089"/>
    </source>
</evidence>
<evidence type="ECO:0000256" key="7">
    <source>
        <dbReference type="ARBA" id="ARBA00014050"/>
    </source>
</evidence>
<dbReference type="PANTHER" id="PTHR46675">
    <property type="entry name" value="E3 UBIQUITIN-PROTEIN LIGASE RNF182"/>
    <property type="match status" value="1"/>
</dbReference>
<evidence type="ECO:0000256" key="20">
    <source>
        <dbReference type="SAM" id="Phobius"/>
    </source>
</evidence>
<evidence type="ECO:0000256" key="16">
    <source>
        <dbReference type="ARBA" id="ARBA00023136"/>
    </source>
</evidence>
<keyword evidence="8" id="KW-0963">Cytoplasm</keyword>
<evidence type="ECO:0000256" key="18">
    <source>
        <dbReference type="ARBA" id="ARBA00031239"/>
    </source>
</evidence>
<evidence type="ECO:0000256" key="15">
    <source>
        <dbReference type="ARBA" id="ARBA00022989"/>
    </source>
</evidence>
<evidence type="ECO:0000256" key="4">
    <source>
        <dbReference type="ARBA" id="ARBA00004906"/>
    </source>
</evidence>
<evidence type="ECO:0000313" key="23">
    <source>
        <dbReference type="Proteomes" id="UP000288216"/>
    </source>
</evidence>
<keyword evidence="12 19" id="KW-0863">Zinc-finger</keyword>
<evidence type="ECO:0000256" key="19">
    <source>
        <dbReference type="PROSITE-ProRule" id="PRU00175"/>
    </source>
</evidence>
<feature type="transmembrane region" description="Helical" evidence="20">
    <location>
        <begin position="213"/>
        <end position="232"/>
    </location>
</feature>
<evidence type="ECO:0000256" key="11">
    <source>
        <dbReference type="ARBA" id="ARBA00022723"/>
    </source>
</evidence>
<evidence type="ECO:0000256" key="5">
    <source>
        <dbReference type="ARBA" id="ARBA00011482"/>
    </source>
</evidence>
<sequence>MNFQTTEGPTEKQLLSSEELECKICYNPYNLRNRRPKLLECFHRVCAKCLYKIVDPGDSSQSIINCPFCRYETSVLDDEVGGLPDDSNVLAALACKEKNRKSALDNPSELLLSPKRLASIASPSPSSSNCLVITIMEVQRESVQSQRSPSAMEFHNSSFDSTASMSQQWEIWNCSPLLCHTIGRILVWTLALLYFASLPLGVYLLVIQKVTVGIIFVSLVPSSLGILMVYGFCQCLCHEFLDCISS</sequence>